<dbReference type="GO" id="GO:0000160">
    <property type="term" value="P:phosphorelay signal transduction system"/>
    <property type="evidence" value="ECO:0007669"/>
    <property type="project" value="UniProtKB-KW"/>
</dbReference>
<dbReference type="PROSITE" id="PS50110">
    <property type="entry name" value="RESPONSE_REGULATORY"/>
    <property type="match status" value="1"/>
</dbReference>
<keyword evidence="9" id="KW-0472">Membrane</keyword>
<feature type="domain" description="Response regulatory" evidence="11">
    <location>
        <begin position="26"/>
        <end position="144"/>
    </location>
</feature>
<dbReference type="PANTHER" id="PTHR45339">
    <property type="entry name" value="HYBRID SIGNAL TRANSDUCTION HISTIDINE KINASE J"/>
    <property type="match status" value="1"/>
</dbReference>
<evidence type="ECO:0000259" key="11">
    <source>
        <dbReference type="PROSITE" id="PS50110"/>
    </source>
</evidence>
<keyword evidence="6" id="KW-0067">ATP-binding</keyword>
<reference evidence="12 13" key="1">
    <citation type="journal article" date="2012" name="J. Bacteriol.">
        <title>Genome sequences for six rhodanobacter strains, isolated from soils and the terrestrial subsurface, with variable denitrification capabilities.</title>
        <authorList>
            <person name="Kostka J.E."/>
            <person name="Green S.J."/>
            <person name="Rishishwar L."/>
            <person name="Prakash O."/>
            <person name="Katz L.S."/>
            <person name="Marino-Ramirez L."/>
            <person name="Jordan I.K."/>
            <person name="Munk C."/>
            <person name="Ivanova N."/>
            <person name="Mikhailova N."/>
            <person name="Watson D.B."/>
            <person name="Brown S.D."/>
            <person name="Palumbo A.V."/>
            <person name="Brooks S.C."/>
        </authorList>
    </citation>
    <scope>NUCLEOTIDE SEQUENCE [LARGE SCALE GENOMIC DNA]</scope>
    <source>
        <strain evidence="13">Jip2T</strain>
    </source>
</reference>
<dbReference type="SUPFAM" id="SSF47226">
    <property type="entry name" value="Histidine-containing phosphotransfer domain, HPT domain"/>
    <property type="match status" value="1"/>
</dbReference>
<dbReference type="AlphaFoldDB" id="I4VJU8"/>
<evidence type="ECO:0000256" key="8">
    <source>
        <dbReference type="ARBA" id="ARBA00023012"/>
    </source>
</evidence>
<dbReference type="EMBL" id="AJXU01000075">
    <property type="protein sequence ID" value="EIL87489.1"/>
    <property type="molecule type" value="Genomic_DNA"/>
</dbReference>
<gene>
    <name evidence="12" type="ORF">UU9_15472</name>
</gene>
<sequence>MNDMDFVMPATVTAPSSFPFHATGVDVLVADDDPASRRFLADGMRRLEARVVTCADGIEALTLARDQAFDLLLLDCRMPGAGALQILSTLRSDAQACSRRAIAVASSAEMAPGERSALLAAGFAEVLVKPCKLVDLQRLLGSLANHPSPPLDDQAGLLASGDPVTMQALRGLLRGELERLKDELARMDVDRAALAERLHRLRSSCGFCGAAMLSTETVALQEALAHAPTDITPSLQRFNQALDATLLALDT</sequence>
<dbReference type="InterPro" id="IPR011006">
    <property type="entry name" value="CheY-like_superfamily"/>
</dbReference>
<dbReference type="PANTHER" id="PTHR45339:SF1">
    <property type="entry name" value="HYBRID SIGNAL TRANSDUCTION HISTIDINE KINASE J"/>
    <property type="match status" value="1"/>
</dbReference>
<evidence type="ECO:0000256" key="9">
    <source>
        <dbReference type="ARBA" id="ARBA00023136"/>
    </source>
</evidence>
<dbReference type="Gene3D" id="3.40.50.2300">
    <property type="match status" value="1"/>
</dbReference>
<dbReference type="InterPro" id="IPR001789">
    <property type="entry name" value="Sig_transdc_resp-reg_receiver"/>
</dbReference>
<evidence type="ECO:0000256" key="1">
    <source>
        <dbReference type="ARBA" id="ARBA00004651"/>
    </source>
</evidence>
<evidence type="ECO:0000256" key="5">
    <source>
        <dbReference type="ARBA" id="ARBA00022741"/>
    </source>
</evidence>
<evidence type="ECO:0000256" key="7">
    <source>
        <dbReference type="ARBA" id="ARBA00022989"/>
    </source>
</evidence>
<feature type="modified residue" description="4-aspartylphosphate" evidence="10">
    <location>
        <position position="75"/>
    </location>
</feature>
<dbReference type="PATRIC" id="fig|1163408.3.peg.3141"/>
<keyword evidence="13" id="KW-1185">Reference proteome</keyword>
<dbReference type="CDD" id="cd17546">
    <property type="entry name" value="REC_hyHK_CKI1_RcsC-like"/>
    <property type="match status" value="1"/>
</dbReference>
<dbReference type="GO" id="GO:0005886">
    <property type="term" value="C:plasma membrane"/>
    <property type="evidence" value="ECO:0007669"/>
    <property type="project" value="UniProtKB-SubCell"/>
</dbReference>
<keyword evidence="3 10" id="KW-0597">Phosphoprotein</keyword>
<evidence type="ECO:0000256" key="6">
    <source>
        <dbReference type="ARBA" id="ARBA00022840"/>
    </source>
</evidence>
<evidence type="ECO:0000313" key="12">
    <source>
        <dbReference type="EMBL" id="EIL87489.1"/>
    </source>
</evidence>
<keyword evidence="7" id="KW-1133">Transmembrane helix</keyword>
<keyword evidence="2" id="KW-1003">Cell membrane</keyword>
<dbReference type="Gene3D" id="1.20.120.160">
    <property type="entry name" value="HPT domain"/>
    <property type="match status" value="1"/>
</dbReference>
<evidence type="ECO:0000256" key="3">
    <source>
        <dbReference type="ARBA" id="ARBA00022553"/>
    </source>
</evidence>
<comment type="subcellular location">
    <subcellularLocation>
        <location evidence="1">Cell membrane</location>
        <topology evidence="1">Multi-pass membrane protein</topology>
    </subcellularLocation>
</comment>
<protein>
    <submittedName>
        <fullName evidence="12">Response regulator receiver protein</fullName>
    </submittedName>
</protein>
<dbReference type="Proteomes" id="UP000004210">
    <property type="component" value="Unassembled WGS sequence"/>
</dbReference>
<dbReference type="STRING" id="1163408.UU9_15472"/>
<dbReference type="SMART" id="SM00448">
    <property type="entry name" value="REC"/>
    <property type="match status" value="1"/>
</dbReference>
<dbReference type="InterPro" id="IPR036641">
    <property type="entry name" value="HPT_dom_sf"/>
</dbReference>
<comment type="caution">
    <text evidence="12">The sequence shown here is derived from an EMBL/GenBank/DDBJ whole genome shotgun (WGS) entry which is preliminary data.</text>
</comment>
<keyword evidence="4" id="KW-0812">Transmembrane</keyword>
<evidence type="ECO:0000256" key="4">
    <source>
        <dbReference type="ARBA" id="ARBA00022692"/>
    </source>
</evidence>
<organism evidence="12 13">
    <name type="scientific">Rhodanobacter fulvus Jip2</name>
    <dbReference type="NCBI Taxonomy" id="1163408"/>
    <lineage>
        <taxon>Bacteria</taxon>
        <taxon>Pseudomonadati</taxon>
        <taxon>Pseudomonadota</taxon>
        <taxon>Gammaproteobacteria</taxon>
        <taxon>Lysobacterales</taxon>
        <taxon>Rhodanobacteraceae</taxon>
        <taxon>Rhodanobacter</taxon>
    </lineage>
</organism>
<keyword evidence="5" id="KW-0547">Nucleotide-binding</keyword>
<name>I4VJU8_9GAMM</name>
<dbReference type="eggNOG" id="COG0745">
    <property type="taxonomic scope" value="Bacteria"/>
</dbReference>
<dbReference type="Pfam" id="PF00072">
    <property type="entry name" value="Response_reg"/>
    <property type="match status" value="1"/>
</dbReference>
<proteinExistence type="predicted"/>
<evidence type="ECO:0000256" key="10">
    <source>
        <dbReference type="PROSITE-ProRule" id="PRU00169"/>
    </source>
</evidence>
<keyword evidence="8" id="KW-0902">Two-component regulatory system</keyword>
<evidence type="ECO:0000256" key="2">
    <source>
        <dbReference type="ARBA" id="ARBA00022475"/>
    </source>
</evidence>
<evidence type="ECO:0000313" key="13">
    <source>
        <dbReference type="Proteomes" id="UP000004210"/>
    </source>
</evidence>
<accession>I4VJU8</accession>
<dbReference type="GO" id="GO:0005524">
    <property type="term" value="F:ATP binding"/>
    <property type="evidence" value="ECO:0007669"/>
    <property type="project" value="UniProtKB-KW"/>
</dbReference>
<dbReference type="SUPFAM" id="SSF52172">
    <property type="entry name" value="CheY-like"/>
    <property type="match status" value="1"/>
</dbReference>